<keyword evidence="2" id="KW-0964">Secreted</keyword>
<keyword evidence="4 8" id="KW-0732">Signal</keyword>
<dbReference type="AlphaFoldDB" id="A0A3B7MJU2"/>
<name>A0A3B7MJU2_9BACT</name>
<evidence type="ECO:0000256" key="1">
    <source>
        <dbReference type="ARBA" id="ARBA00004613"/>
    </source>
</evidence>
<evidence type="ECO:0000256" key="4">
    <source>
        <dbReference type="ARBA" id="ARBA00022729"/>
    </source>
</evidence>
<gene>
    <name evidence="10" type="ORF">D3H65_05085</name>
</gene>
<evidence type="ECO:0000256" key="3">
    <source>
        <dbReference type="ARBA" id="ARBA00022651"/>
    </source>
</evidence>
<dbReference type="Pfam" id="PF02230">
    <property type="entry name" value="Abhydrolase_2"/>
    <property type="match status" value="1"/>
</dbReference>
<evidence type="ECO:0000256" key="7">
    <source>
        <dbReference type="ARBA" id="ARBA00023326"/>
    </source>
</evidence>
<keyword evidence="7" id="KW-0624">Polysaccharide degradation</keyword>
<keyword evidence="3" id="KW-0858">Xylan degradation</keyword>
<dbReference type="InterPro" id="IPR003140">
    <property type="entry name" value="PLipase/COase/thioEstase"/>
</dbReference>
<dbReference type="PANTHER" id="PTHR38050">
    <property type="match status" value="1"/>
</dbReference>
<evidence type="ECO:0000313" key="11">
    <source>
        <dbReference type="Proteomes" id="UP000263900"/>
    </source>
</evidence>
<dbReference type="KEGG" id="pseg:D3H65_05085"/>
<dbReference type="PROSITE" id="PS51257">
    <property type="entry name" value="PROKAR_LIPOPROTEIN"/>
    <property type="match status" value="1"/>
</dbReference>
<dbReference type="InterPro" id="IPR043595">
    <property type="entry name" value="FaeB/C/D"/>
</dbReference>
<dbReference type="GO" id="GO:0030600">
    <property type="term" value="F:feruloyl esterase activity"/>
    <property type="evidence" value="ECO:0007669"/>
    <property type="project" value="InterPro"/>
</dbReference>
<dbReference type="InterPro" id="IPR029058">
    <property type="entry name" value="AB_hydrolase_fold"/>
</dbReference>
<comment type="subcellular location">
    <subcellularLocation>
        <location evidence="1">Secreted</location>
    </subcellularLocation>
</comment>
<keyword evidence="11" id="KW-1185">Reference proteome</keyword>
<feature type="chain" id="PRO_5017635694" evidence="8">
    <location>
        <begin position="20"/>
        <end position="312"/>
    </location>
</feature>
<dbReference type="GO" id="GO:0005576">
    <property type="term" value="C:extracellular region"/>
    <property type="evidence" value="ECO:0007669"/>
    <property type="project" value="UniProtKB-SubCell"/>
</dbReference>
<sequence>MKKLIICSLFTTVSLFLLIACGKKKDDAQEEKVYRVEGTITVDGRERTFLLNLPPTYYTGSGFSLVIAMHGGGGSATQFETSSRLTQKANTENFIVVYPEGVKSTGPLGARTWNAGTCCDFAVTNNINDVKFIAQLIDKLVADYKINPKKVYATGHSNGGMMSYRLACELSNKIAAIAPNASTMVVTQPCNPVRAVPILHMHSVLDEHVPYNGGTGNGISGVYAPPVDSVLDVWSSKNACATKAQVVVNNSSYQFTQWVNCSNSTLIHYYLTKDGGHAWPGGLPGSLNGDTPSKAINANDLLWNFFKQYQLP</sequence>
<dbReference type="Gene3D" id="3.40.50.1820">
    <property type="entry name" value="alpha/beta hydrolase"/>
    <property type="match status" value="1"/>
</dbReference>
<evidence type="ECO:0000256" key="5">
    <source>
        <dbReference type="ARBA" id="ARBA00022801"/>
    </source>
</evidence>
<dbReference type="EMBL" id="CP032157">
    <property type="protein sequence ID" value="AXY73390.1"/>
    <property type="molecule type" value="Genomic_DNA"/>
</dbReference>
<dbReference type="SUPFAM" id="SSF53474">
    <property type="entry name" value="alpha/beta-Hydrolases"/>
    <property type="match status" value="1"/>
</dbReference>
<evidence type="ECO:0000256" key="2">
    <source>
        <dbReference type="ARBA" id="ARBA00022525"/>
    </source>
</evidence>
<dbReference type="GO" id="GO:0045493">
    <property type="term" value="P:xylan catabolic process"/>
    <property type="evidence" value="ECO:0007669"/>
    <property type="project" value="UniProtKB-KW"/>
</dbReference>
<keyword evidence="6" id="KW-0119">Carbohydrate metabolism</keyword>
<accession>A0A3B7MJU2</accession>
<organism evidence="10 11">
    <name type="scientific">Paraflavitalea soli</name>
    <dbReference type="NCBI Taxonomy" id="2315862"/>
    <lineage>
        <taxon>Bacteria</taxon>
        <taxon>Pseudomonadati</taxon>
        <taxon>Bacteroidota</taxon>
        <taxon>Chitinophagia</taxon>
        <taxon>Chitinophagales</taxon>
        <taxon>Chitinophagaceae</taxon>
        <taxon>Paraflavitalea</taxon>
    </lineage>
</organism>
<feature type="signal peptide" evidence="8">
    <location>
        <begin position="1"/>
        <end position="19"/>
    </location>
</feature>
<evidence type="ECO:0000256" key="6">
    <source>
        <dbReference type="ARBA" id="ARBA00023277"/>
    </source>
</evidence>
<dbReference type="RefSeq" id="WP_119049228.1">
    <property type="nucleotide sequence ID" value="NZ_CP032157.1"/>
</dbReference>
<dbReference type="PANTHER" id="PTHR38050:SF2">
    <property type="entry name" value="FERULOYL ESTERASE C-RELATED"/>
    <property type="match status" value="1"/>
</dbReference>
<evidence type="ECO:0000313" key="10">
    <source>
        <dbReference type="EMBL" id="AXY73390.1"/>
    </source>
</evidence>
<feature type="domain" description="Phospholipase/carboxylesterase/thioesterase" evidence="9">
    <location>
        <begin position="65"/>
        <end position="212"/>
    </location>
</feature>
<proteinExistence type="predicted"/>
<dbReference type="OrthoDB" id="699118at2"/>
<reference evidence="10 11" key="1">
    <citation type="submission" date="2018-09" db="EMBL/GenBank/DDBJ databases">
        <title>Genome sequencing of strain 6GH32-13.</title>
        <authorList>
            <person name="Weon H.-Y."/>
            <person name="Heo J."/>
            <person name="Kwon S.-W."/>
        </authorList>
    </citation>
    <scope>NUCLEOTIDE SEQUENCE [LARGE SCALE GENOMIC DNA]</scope>
    <source>
        <strain evidence="10 11">5GH32-13</strain>
    </source>
</reference>
<evidence type="ECO:0000259" key="9">
    <source>
        <dbReference type="Pfam" id="PF02230"/>
    </source>
</evidence>
<protein>
    <submittedName>
        <fullName evidence="10">Phospholipase</fullName>
    </submittedName>
</protein>
<keyword evidence="5" id="KW-0378">Hydrolase</keyword>
<dbReference type="Proteomes" id="UP000263900">
    <property type="component" value="Chromosome"/>
</dbReference>
<evidence type="ECO:0000256" key="8">
    <source>
        <dbReference type="SAM" id="SignalP"/>
    </source>
</evidence>